<dbReference type="STRING" id="269621.A0A238FJW4"/>
<comment type="similarity">
    <text evidence="1">Belongs to the argonaute family.</text>
</comment>
<reference evidence="6" key="1">
    <citation type="submission" date="2016-09" db="EMBL/GenBank/DDBJ databases">
        <authorList>
            <person name="Jeantristanb JTB J.-T."/>
            <person name="Ricardo R."/>
        </authorList>
    </citation>
    <scope>NUCLEOTIDE SEQUENCE [LARGE SCALE GENOMIC DNA]</scope>
</reference>
<name>A0A238FJW4_9BASI</name>
<dbReference type="Pfam" id="PF02171">
    <property type="entry name" value="Piwi"/>
    <property type="match status" value="1"/>
</dbReference>
<dbReference type="InterPro" id="IPR036397">
    <property type="entry name" value="RNaseH_sf"/>
</dbReference>
<dbReference type="SMART" id="SM00949">
    <property type="entry name" value="PAZ"/>
    <property type="match status" value="1"/>
</dbReference>
<evidence type="ECO:0000256" key="1">
    <source>
        <dbReference type="RuleBase" id="RU361178"/>
    </source>
</evidence>
<evidence type="ECO:0000313" key="6">
    <source>
        <dbReference type="Proteomes" id="UP000198372"/>
    </source>
</evidence>
<accession>A0A238FJW4</accession>
<dbReference type="PROSITE" id="PS50821">
    <property type="entry name" value="PAZ"/>
    <property type="match status" value="1"/>
</dbReference>
<dbReference type="Pfam" id="PF16487">
    <property type="entry name" value="ArgoMid"/>
    <property type="match status" value="1"/>
</dbReference>
<evidence type="ECO:0000259" key="2">
    <source>
        <dbReference type="PROSITE" id="PS50821"/>
    </source>
</evidence>
<dbReference type="InterPro" id="IPR045246">
    <property type="entry name" value="Piwi_ago-like"/>
</dbReference>
<sequence>MSGAPDVSSLSLIEPIKRKGFGTAGRKFPVLVNTFKVKPPSAVCYHYDFKIGPEDGKRPARLNRSIWKYFIQSLDPFKGIACVYDGKAQVFAPKKLPADEGQWNINLPESDGSESKGNHFTIKIKLVRPIHLDALSAFVTGKQKQVDEGVIESCIQALNIVIQHGPMLTYQSRGASFFLPFDNLQTGKISKGLTMWRGYYSSLRCGPASNFVSSVSMLDFGNASKLTRLLGPSCAQILLDLASQPFYTEGDLPQLLIEYGRAKDRSFGPDKLAGNRMPGAFAIEAGRFIRGLRISLRVGGGKPMHRKIRELSRQSAQDSKFQTDDGKTTNVAEYFKAHYSIRLQHPEWPCVKVSNVALYPIELCSVLSGQKYSRKLDPTQTAESLKLTTIGPRDRVPLLRQGIQRIMPSSEGSPLKQWGMEFSAEPMQVQARLLPNPTVMMKKAVAPRDGVWDLRGQQFNRPCAPIERWTVFVFDQERFFGRAEVQKSVADFAQGLQNVGIQVRNTRPAINYAPPMSPANIASFFRETVKSLGLGGPPQLLLIYLARKPCEQYGAIKRFGDLDVGVATQCLSVPKAKRGNPQYYANVALKVNCKLSGINATVNLGPACPPNIPTMIIGADVTHPGPGSFAPSIAAVVATMNKEFTLYGSRIHVQGSRVELITDLEGMMMDLLRQFHATNKVPPARLIFYRDGVSEGQFAQVLSSEVAQIRLACRKIDPDYKPTLSFAVCGKRHHLSIFPKNDADGDRTGNVKAGTCIDTDITSPFEHDFYIQSHASLLGTSRSAHYNVLLDEADISPDAWQQLTFNLTFTYARASRSVSVTTPAYYADRLCTRAALYLASENDDATSQLSSLSGASADRQRDKLLTDYRRRLGKIHVNHKQALFFM</sequence>
<proteinExistence type="inferred from homology"/>
<dbReference type="GO" id="GO:0003723">
    <property type="term" value="F:RNA binding"/>
    <property type="evidence" value="ECO:0007669"/>
    <property type="project" value="InterPro"/>
</dbReference>
<dbReference type="Gene3D" id="2.170.260.10">
    <property type="entry name" value="paz domain"/>
    <property type="match status" value="1"/>
</dbReference>
<dbReference type="SMART" id="SM00950">
    <property type="entry name" value="Piwi"/>
    <property type="match status" value="1"/>
</dbReference>
<dbReference type="Pfam" id="PF08699">
    <property type="entry name" value="ArgoL1"/>
    <property type="match status" value="1"/>
</dbReference>
<dbReference type="InterPro" id="IPR032473">
    <property type="entry name" value="Argonaute_Mid_dom"/>
</dbReference>
<organism evidence="4 6">
    <name type="scientific">Microbotryum intermedium</name>
    <dbReference type="NCBI Taxonomy" id="269621"/>
    <lineage>
        <taxon>Eukaryota</taxon>
        <taxon>Fungi</taxon>
        <taxon>Dikarya</taxon>
        <taxon>Basidiomycota</taxon>
        <taxon>Pucciniomycotina</taxon>
        <taxon>Microbotryomycetes</taxon>
        <taxon>Microbotryales</taxon>
        <taxon>Microbotryaceae</taxon>
        <taxon>Microbotryum</taxon>
    </lineage>
</organism>
<dbReference type="PANTHER" id="PTHR22891">
    <property type="entry name" value="EUKARYOTIC TRANSLATION INITIATION FACTOR 2C"/>
    <property type="match status" value="1"/>
</dbReference>
<dbReference type="InterPro" id="IPR036085">
    <property type="entry name" value="PAZ_dom_sf"/>
</dbReference>
<dbReference type="CDD" id="cd02846">
    <property type="entry name" value="PAZ_argonaute_like"/>
    <property type="match status" value="1"/>
</dbReference>
<keyword evidence="6" id="KW-1185">Reference proteome</keyword>
<protein>
    <submittedName>
        <fullName evidence="4">BQ2448_2954 protein</fullName>
    </submittedName>
    <submittedName>
        <fullName evidence="5">BQ2448_2955 protein</fullName>
    </submittedName>
</protein>
<evidence type="ECO:0000313" key="5">
    <source>
        <dbReference type="EMBL" id="SCV71367.1"/>
    </source>
</evidence>
<feature type="domain" description="Piwi" evidence="3">
    <location>
        <begin position="540"/>
        <end position="839"/>
    </location>
</feature>
<dbReference type="Pfam" id="PF02170">
    <property type="entry name" value="PAZ"/>
    <property type="match status" value="1"/>
</dbReference>
<dbReference type="InterPro" id="IPR012337">
    <property type="entry name" value="RNaseH-like_sf"/>
</dbReference>
<dbReference type="AlphaFoldDB" id="A0A238FJW4"/>
<evidence type="ECO:0000259" key="3">
    <source>
        <dbReference type="PROSITE" id="PS50822"/>
    </source>
</evidence>
<dbReference type="Pfam" id="PF16486">
    <property type="entry name" value="ArgoN"/>
    <property type="match status" value="1"/>
</dbReference>
<dbReference type="InterPro" id="IPR003100">
    <property type="entry name" value="PAZ_dom"/>
</dbReference>
<dbReference type="SUPFAM" id="SSF101690">
    <property type="entry name" value="PAZ domain"/>
    <property type="match status" value="1"/>
</dbReference>
<dbReference type="OrthoDB" id="10252740at2759"/>
<dbReference type="EMBL" id="FMSP01000007">
    <property type="protein sequence ID" value="SCV71367.1"/>
    <property type="molecule type" value="Genomic_DNA"/>
</dbReference>
<dbReference type="CDD" id="cd04657">
    <property type="entry name" value="Piwi_ago-like"/>
    <property type="match status" value="1"/>
</dbReference>
<evidence type="ECO:0000313" key="4">
    <source>
        <dbReference type="EMBL" id="SCV71366.1"/>
    </source>
</evidence>
<feature type="domain" description="PAZ" evidence="2">
    <location>
        <begin position="267"/>
        <end position="368"/>
    </location>
</feature>
<dbReference type="PROSITE" id="PS50822">
    <property type="entry name" value="PIWI"/>
    <property type="match status" value="1"/>
</dbReference>
<dbReference type="EMBL" id="FMSP01000007">
    <property type="protein sequence ID" value="SCV71366.1"/>
    <property type="molecule type" value="Genomic_DNA"/>
</dbReference>
<dbReference type="SUPFAM" id="SSF53098">
    <property type="entry name" value="Ribonuclease H-like"/>
    <property type="match status" value="1"/>
</dbReference>
<reference evidence="4" key="2">
    <citation type="submission" date="2016-09" db="EMBL/GenBank/DDBJ databases">
        <authorList>
            <person name="Capua I."/>
            <person name="De Benedictis P."/>
            <person name="Joannis T."/>
            <person name="Lombin L.H."/>
            <person name="Cattoli G."/>
        </authorList>
    </citation>
    <scope>NUCLEOTIDE SEQUENCE [LARGE SCALE GENOMIC DNA]</scope>
</reference>
<dbReference type="InterPro" id="IPR032474">
    <property type="entry name" value="Argonaute_N"/>
</dbReference>
<dbReference type="InterPro" id="IPR003165">
    <property type="entry name" value="Piwi"/>
</dbReference>
<dbReference type="Gene3D" id="3.30.420.10">
    <property type="entry name" value="Ribonuclease H-like superfamily/Ribonuclease H"/>
    <property type="match status" value="1"/>
</dbReference>
<dbReference type="InterPro" id="IPR014811">
    <property type="entry name" value="ArgoL1"/>
</dbReference>
<dbReference type="Proteomes" id="UP000198372">
    <property type="component" value="Unassembled WGS sequence"/>
</dbReference>
<gene>
    <name evidence="4" type="ORF">BQ2448_2954</name>
    <name evidence="5" type="ORF">BQ2448_2955</name>
</gene>
<dbReference type="Gene3D" id="3.40.50.2300">
    <property type="match status" value="1"/>
</dbReference>